<organism evidence="7">
    <name type="scientific">Vitrella brassicaformis</name>
    <dbReference type="NCBI Taxonomy" id="1169539"/>
    <lineage>
        <taxon>Eukaryota</taxon>
        <taxon>Sar</taxon>
        <taxon>Alveolata</taxon>
        <taxon>Colpodellida</taxon>
        <taxon>Vitrellaceae</taxon>
        <taxon>Vitrella</taxon>
    </lineage>
</organism>
<evidence type="ECO:0000259" key="6">
    <source>
        <dbReference type="PROSITE" id="PS51465"/>
    </source>
</evidence>
<dbReference type="PROSITE" id="PS51465">
    <property type="entry name" value="KAZAL_2"/>
    <property type="match status" value="13"/>
</dbReference>
<feature type="domain" description="Kazal-like" evidence="6">
    <location>
        <begin position="443"/>
        <end position="505"/>
    </location>
</feature>
<feature type="domain" description="Kazal-like" evidence="6">
    <location>
        <begin position="358"/>
        <end position="408"/>
    </location>
</feature>
<feature type="domain" description="Kazal-like" evidence="6">
    <location>
        <begin position="233"/>
        <end position="286"/>
    </location>
</feature>
<dbReference type="Pfam" id="PF07648">
    <property type="entry name" value="Kazal_2"/>
    <property type="match status" value="12"/>
</dbReference>
<feature type="region of interest" description="Disordered" evidence="4">
    <location>
        <begin position="702"/>
        <end position="723"/>
    </location>
</feature>
<feature type="compositionally biased region" description="Acidic residues" evidence="4">
    <location>
        <begin position="194"/>
        <end position="212"/>
    </location>
</feature>
<dbReference type="SUPFAM" id="SSF100895">
    <property type="entry name" value="Kazal-type serine protease inhibitors"/>
    <property type="match status" value="13"/>
</dbReference>
<evidence type="ECO:0000256" key="4">
    <source>
        <dbReference type="SAM" id="MobiDB-lite"/>
    </source>
</evidence>
<dbReference type="PANTHER" id="PTHR10913:SF45">
    <property type="entry name" value="FOLLISTATIN, ISOFORM A-RELATED"/>
    <property type="match status" value="1"/>
</dbReference>
<dbReference type="InterPro" id="IPR002350">
    <property type="entry name" value="Kazal_dom"/>
</dbReference>
<feature type="region of interest" description="Disordered" evidence="4">
    <location>
        <begin position="150"/>
        <end position="212"/>
    </location>
</feature>
<keyword evidence="5" id="KW-0732">Signal</keyword>
<feature type="domain" description="Kazal-like" evidence="6">
    <location>
        <begin position="557"/>
        <end position="618"/>
    </location>
</feature>
<feature type="region of interest" description="Disordered" evidence="4">
    <location>
        <begin position="869"/>
        <end position="888"/>
    </location>
</feature>
<feature type="domain" description="Kazal-like" evidence="6">
    <location>
        <begin position="301"/>
        <end position="355"/>
    </location>
</feature>
<dbReference type="EMBL" id="HBGB01013824">
    <property type="protein sequence ID" value="CAD9052894.1"/>
    <property type="molecule type" value="Transcribed_RNA"/>
</dbReference>
<protein>
    <recommendedName>
        <fullName evidence="6">Kazal-like domain-containing protein</fullName>
    </recommendedName>
</protein>
<feature type="domain" description="Kazal-like" evidence="6">
    <location>
        <begin position="103"/>
        <end position="154"/>
    </location>
</feature>
<dbReference type="GO" id="GO:0005576">
    <property type="term" value="C:extracellular region"/>
    <property type="evidence" value="ECO:0007669"/>
    <property type="project" value="TreeGrafter"/>
</dbReference>
<feature type="domain" description="Kazal-like" evidence="6">
    <location>
        <begin position="819"/>
        <end position="870"/>
    </location>
</feature>
<dbReference type="PANTHER" id="PTHR10913">
    <property type="entry name" value="FOLLISTATIN-RELATED"/>
    <property type="match status" value="1"/>
</dbReference>
<evidence type="ECO:0000256" key="2">
    <source>
        <dbReference type="ARBA" id="ARBA00022900"/>
    </source>
</evidence>
<dbReference type="InterPro" id="IPR050653">
    <property type="entry name" value="Prot_Inhib_GrowthFact_Antg"/>
</dbReference>
<evidence type="ECO:0000256" key="1">
    <source>
        <dbReference type="ARBA" id="ARBA00022690"/>
    </source>
</evidence>
<feature type="compositionally biased region" description="Acidic residues" evidence="4">
    <location>
        <begin position="153"/>
        <end position="163"/>
    </location>
</feature>
<sequence length="1235" mass="135151">MWLLYLFGCLLGLCAAQDLFIDENNKEESPSPTNKDVSGYCFVFRRLPCPASQRPVCAADGLRAFTVANRCQFEKMRCDNTKLRLIGEDTCEKMAAVEVSASYGTGDLCDQACLTEYAPVCGSDGTTYSNECFLEIARCRQPSLTILHQGECQPEDSEEEDTSAVEAPPAGPDAIKYRQASIDEEEQTTPPPEESGDDEETVAPGEEAEDMQDEIEEVAGPPDEEAADEAPAAPEPKGCKECDMTYQPVCGSDGVSYVNKCLFERAVCELASPDVIMTYTEGPCPRGAGGLKRPLFPDASDEVAVDCEKLQDVVCPRVLEPVCGSDGVTYPNSCIAKMAKCSKPELEWQPGECDDGVRELQGDCKTPCYAQKIPVCGSDGVTYDNICHFANAYCDNDSLTYTKGKCASRVLRILQAPFRRFQDWWEGNRWGGGTATTRTNRPNATADFCNPDLSPELISEMCPPAFLAQPVCGSNGVTYDDWCRFKVAQCKEPAMRLAAMEACDDNGDDVIAGAPPPSNVGPRRLQKEDGKVERIKLRRPREGAGKPWLDWRVNRTEIMDRICERAGEVLTKRCPAFLLERGPVCGDNGEVYESWCHFRAAQCNDTELRGVKVTPCDQQEDEEKAEGGEGEGRQLQSGLGRLGELDCGCRIEAYGRQPVCGSNGITYRNMCAFTRAKCRNSKIRVTARNRCGFTSVQFLSHNVSEPIPPPQTEVAPEEAPDAALPRQLQSGDVSREQLQQSLGFSQRVTGDVCKCDVAAYGKDPICGGNQITYVNECAFQRARCLMPKLRKLTRGPCGTTVKFFGGFRGLSEANATVAIDFDKDCMRPCAFEIDPVCGSDGLTYPNEECFQNWGLCRDKSLTFTDGSCEGSEGGDRRMLQKKGKDETGQEKTAADFNFAGDDFTFLVDDRDLGEGQAAACSMICPTKEQPVCGKHRNGLLVTFRNVCYFEFRRCMSNDAWAVQSFGKCPDTKTAAPDESNDVIIPPGLGTEEDVNYGQAIKCHFACPTEILPLCGNDGNTYENLCMFEAARCNDTTGNLKLFSIGPCTEARLAQISGGAGQQLAQGNIEATDDGNSTRALQEASCMCNVASFGKNPICASNGITYLNECHFERARCRYAKIRKVAHGPCSLNQLRFFGVNRTQQQQQQQQQAAMVQGGKTEMQQQPRGLKQDGGRGLQGAEIDCNEPPEDCLAIWDPVCGTDGKTYDNACRLRLYKCMVSPELAKAHDGECTSGV</sequence>
<feature type="compositionally biased region" description="Basic and acidic residues" evidence="4">
    <location>
        <begin position="873"/>
        <end position="888"/>
    </location>
</feature>
<feature type="region of interest" description="Disordered" evidence="4">
    <location>
        <begin position="615"/>
        <end position="636"/>
    </location>
</feature>
<evidence type="ECO:0000256" key="3">
    <source>
        <dbReference type="ARBA" id="ARBA00023157"/>
    </source>
</evidence>
<keyword evidence="2" id="KW-0722">Serine protease inhibitor</keyword>
<feature type="chain" id="PRO_5031555253" description="Kazal-like domain-containing protein" evidence="5">
    <location>
        <begin position="17"/>
        <end position="1235"/>
    </location>
</feature>
<dbReference type="Gene3D" id="3.30.60.30">
    <property type="match status" value="14"/>
</dbReference>
<dbReference type="InterPro" id="IPR036058">
    <property type="entry name" value="Kazal_dom_sf"/>
</dbReference>
<feature type="signal peptide" evidence="5">
    <location>
        <begin position="1"/>
        <end position="16"/>
    </location>
</feature>
<feature type="domain" description="Kazal-like" evidence="6">
    <location>
        <begin position="641"/>
        <end position="693"/>
    </location>
</feature>
<keyword evidence="1" id="KW-0646">Protease inhibitor</keyword>
<proteinExistence type="predicted"/>
<dbReference type="Pfam" id="PF00050">
    <property type="entry name" value="Kazal_1"/>
    <property type="match status" value="2"/>
</dbReference>
<feature type="domain" description="Kazal-like" evidence="6">
    <location>
        <begin position="914"/>
        <end position="970"/>
    </location>
</feature>
<feature type="domain" description="Kazal-like" evidence="6">
    <location>
        <begin position="747"/>
        <end position="799"/>
    </location>
</feature>
<gene>
    <name evidence="7" type="ORF">VBRA1451_LOCUS7956</name>
</gene>
<feature type="domain" description="Kazal-like" evidence="6">
    <location>
        <begin position="996"/>
        <end position="1049"/>
    </location>
</feature>
<evidence type="ECO:0000313" key="7">
    <source>
        <dbReference type="EMBL" id="CAD9052894.1"/>
    </source>
</evidence>
<feature type="domain" description="Kazal-like" evidence="6">
    <location>
        <begin position="1079"/>
        <end position="1131"/>
    </location>
</feature>
<accession>A0A7S1JSF3</accession>
<dbReference type="SMART" id="SM00280">
    <property type="entry name" value="KAZAL"/>
    <property type="match status" value="14"/>
</dbReference>
<feature type="domain" description="Kazal-like" evidence="6">
    <location>
        <begin position="1178"/>
        <end position="1233"/>
    </location>
</feature>
<dbReference type="AlphaFoldDB" id="A0A7S1JSF3"/>
<dbReference type="CDD" id="cd00104">
    <property type="entry name" value="KAZAL_FS"/>
    <property type="match status" value="12"/>
</dbReference>
<keyword evidence="3" id="KW-1015">Disulfide bond</keyword>
<name>A0A7S1JSF3_9ALVE</name>
<reference evidence="7" key="1">
    <citation type="submission" date="2021-01" db="EMBL/GenBank/DDBJ databases">
        <authorList>
            <person name="Corre E."/>
            <person name="Pelletier E."/>
            <person name="Niang G."/>
            <person name="Scheremetjew M."/>
            <person name="Finn R."/>
            <person name="Kale V."/>
            <person name="Holt S."/>
            <person name="Cochrane G."/>
            <person name="Meng A."/>
            <person name="Brown T."/>
            <person name="Cohen L."/>
        </authorList>
    </citation>
    <scope>NUCLEOTIDE SEQUENCE</scope>
    <source>
        <strain evidence="7">CCMP3346</strain>
    </source>
</reference>
<evidence type="ECO:0000256" key="5">
    <source>
        <dbReference type="SAM" id="SignalP"/>
    </source>
</evidence>